<dbReference type="SUPFAM" id="SSF55060">
    <property type="entry name" value="GHMP Kinase, C-terminal domain"/>
    <property type="match status" value="1"/>
</dbReference>
<evidence type="ECO:0000313" key="4">
    <source>
        <dbReference type="EMBL" id="VAW21001.1"/>
    </source>
</evidence>
<dbReference type="InterPro" id="IPR020568">
    <property type="entry name" value="Ribosomal_Su5_D2-typ_SF"/>
</dbReference>
<sequence length="335" mass="37828">MIIETHSYPRAAVIGNPSDGYYGKTIAFVFSNFIANVQLYQTPELEIKPQRLDGTHFNSIKELVEDINYAGYYGGMRLLKGAIKVFYEYCQHKDIKLDNRNFTIRYNSNIPLRLGLAGSSAIITACFKALTSFYGVDIPEPVFANLVLSVEVDELGISAGLQDRVAQAYEIPVFMDFDKDTMAQQGYGHYEPLDPENFPPFYIAYRSNLSEGTELVHSNLKARYEIGDPKVLQAVLRWSQITLDFKQAMEEKDYTAMHGLINENFDLRRKTVRITQGNIEMVELARSVGASAKFTGSGGALIGTYKDEGMYNKLSELLKRHQIEVIKPQIVISKQ</sequence>
<accession>A0A3B0TQT8</accession>
<organism evidence="4">
    <name type="scientific">hydrothermal vent metagenome</name>
    <dbReference type="NCBI Taxonomy" id="652676"/>
    <lineage>
        <taxon>unclassified sequences</taxon>
        <taxon>metagenomes</taxon>
        <taxon>ecological metagenomes</taxon>
    </lineage>
</organism>
<dbReference type="PRINTS" id="PR00959">
    <property type="entry name" value="MEVGALKINASE"/>
</dbReference>
<dbReference type="InterPro" id="IPR036554">
    <property type="entry name" value="GHMP_kinase_C_sf"/>
</dbReference>
<protein>
    <recommendedName>
        <fullName evidence="3">GHMP kinase N-terminal domain-containing protein</fullName>
    </recommendedName>
</protein>
<keyword evidence="1" id="KW-0547">Nucleotide-binding</keyword>
<gene>
    <name evidence="4" type="ORF">MNBD_BACTEROID01-2304</name>
</gene>
<keyword evidence="2" id="KW-0067">ATP-binding</keyword>
<name>A0A3B0TQT8_9ZZZZ</name>
<dbReference type="EMBL" id="UOEP01000133">
    <property type="protein sequence ID" value="VAW21001.1"/>
    <property type="molecule type" value="Genomic_DNA"/>
</dbReference>
<reference evidence="4" key="1">
    <citation type="submission" date="2018-06" db="EMBL/GenBank/DDBJ databases">
        <authorList>
            <person name="Zhirakovskaya E."/>
        </authorList>
    </citation>
    <scope>NUCLEOTIDE SEQUENCE</scope>
</reference>
<evidence type="ECO:0000259" key="3">
    <source>
        <dbReference type="Pfam" id="PF00288"/>
    </source>
</evidence>
<dbReference type="InterPro" id="IPR006204">
    <property type="entry name" value="GHMP_kinase_N_dom"/>
</dbReference>
<dbReference type="PANTHER" id="PTHR38710">
    <property type="entry name" value="WITH PUTATIVE URIDYL PYROPHOSPHORYLASE-RELATED"/>
    <property type="match status" value="1"/>
</dbReference>
<evidence type="ECO:0000256" key="1">
    <source>
        <dbReference type="ARBA" id="ARBA00022741"/>
    </source>
</evidence>
<dbReference type="PANTHER" id="PTHR38710:SF1">
    <property type="entry name" value="WITH PUTATIVE URIDYL PYROPHOSPHORYLASE-RELATED"/>
    <property type="match status" value="1"/>
</dbReference>
<dbReference type="SUPFAM" id="SSF54211">
    <property type="entry name" value="Ribosomal protein S5 domain 2-like"/>
    <property type="match status" value="1"/>
</dbReference>
<dbReference type="InterPro" id="IPR053034">
    <property type="entry name" value="Glucuronokinase-like"/>
</dbReference>
<proteinExistence type="predicted"/>
<dbReference type="Gene3D" id="3.30.230.120">
    <property type="match status" value="1"/>
</dbReference>
<dbReference type="AlphaFoldDB" id="A0A3B0TQT8"/>
<dbReference type="Pfam" id="PF00288">
    <property type="entry name" value="GHMP_kinases_N"/>
    <property type="match status" value="1"/>
</dbReference>
<feature type="domain" description="GHMP kinase N-terminal" evidence="3">
    <location>
        <begin position="78"/>
        <end position="169"/>
    </location>
</feature>
<evidence type="ECO:0000256" key="2">
    <source>
        <dbReference type="ARBA" id="ARBA00022840"/>
    </source>
</evidence>
<dbReference type="GO" id="GO:0005524">
    <property type="term" value="F:ATP binding"/>
    <property type="evidence" value="ECO:0007669"/>
    <property type="project" value="UniProtKB-KW"/>
</dbReference>